<keyword evidence="3" id="KW-0808">Transferase</keyword>
<dbReference type="PANTHER" id="PTHR10344">
    <property type="entry name" value="THYMIDYLATE KINASE"/>
    <property type="match status" value="1"/>
</dbReference>
<sequence>MAGKGLFIVLEGIDGSGKDTHIRSLARELRELGHTVVETAEPSGGRVGTFLKRYANWNEERLPAETEALLYASDRFDHLKNVVKPALLRDEIVLSTRYYHSSMAYQGAKGVDLAWIRKMNRFALKPDLAVLLDILPESSLHRLKRRRSIYEVSGYLRKVRNIYIELANEGELVKVNADRPKRVVREELLSMILNSLHERAPENEQEKETR</sequence>
<comment type="caution">
    <text evidence="10">The sequence shown here is derived from an EMBL/GenBank/DDBJ whole genome shotgun (WGS) entry which is preliminary data.</text>
</comment>
<dbReference type="CDD" id="cd01672">
    <property type="entry name" value="TMPK"/>
    <property type="match status" value="1"/>
</dbReference>
<evidence type="ECO:0000256" key="3">
    <source>
        <dbReference type="ARBA" id="ARBA00022679"/>
    </source>
</evidence>
<evidence type="ECO:0000256" key="8">
    <source>
        <dbReference type="ARBA" id="ARBA00048743"/>
    </source>
</evidence>
<gene>
    <name evidence="10" type="ORF">S01H4_18029</name>
</gene>
<evidence type="ECO:0000256" key="5">
    <source>
        <dbReference type="ARBA" id="ARBA00022741"/>
    </source>
</evidence>
<dbReference type="InterPro" id="IPR018095">
    <property type="entry name" value="Thymidylate_kin_CS"/>
</dbReference>
<organism evidence="10">
    <name type="scientific">marine sediment metagenome</name>
    <dbReference type="NCBI Taxonomy" id="412755"/>
    <lineage>
        <taxon>unclassified sequences</taxon>
        <taxon>metagenomes</taxon>
        <taxon>ecological metagenomes</taxon>
    </lineage>
</organism>
<dbReference type="EC" id="2.7.4.9" evidence="2"/>
<keyword evidence="5" id="KW-0547">Nucleotide-binding</keyword>
<evidence type="ECO:0000313" key="10">
    <source>
        <dbReference type="EMBL" id="GAG66654.1"/>
    </source>
</evidence>
<evidence type="ECO:0000256" key="4">
    <source>
        <dbReference type="ARBA" id="ARBA00022727"/>
    </source>
</evidence>
<protein>
    <recommendedName>
        <fullName evidence="2">dTMP kinase</fullName>
        <ecNumber evidence="2">2.7.4.9</ecNumber>
    </recommendedName>
</protein>
<evidence type="ECO:0000256" key="2">
    <source>
        <dbReference type="ARBA" id="ARBA00012980"/>
    </source>
</evidence>
<reference evidence="10" key="1">
    <citation type="journal article" date="2014" name="Front. Microbiol.">
        <title>High frequency of phylogenetically diverse reductive dehalogenase-homologous genes in deep subseafloor sedimentary metagenomes.</title>
        <authorList>
            <person name="Kawai M."/>
            <person name="Futagami T."/>
            <person name="Toyoda A."/>
            <person name="Takaki Y."/>
            <person name="Nishi S."/>
            <person name="Hori S."/>
            <person name="Arai W."/>
            <person name="Tsubouchi T."/>
            <person name="Morono Y."/>
            <person name="Uchiyama I."/>
            <person name="Ito T."/>
            <person name="Fujiyama A."/>
            <person name="Inagaki F."/>
            <person name="Takami H."/>
        </authorList>
    </citation>
    <scope>NUCLEOTIDE SEQUENCE</scope>
    <source>
        <strain evidence="10">Expedition CK06-06</strain>
    </source>
</reference>
<dbReference type="GO" id="GO:0006235">
    <property type="term" value="P:dTTP biosynthetic process"/>
    <property type="evidence" value="ECO:0007669"/>
    <property type="project" value="TreeGrafter"/>
</dbReference>
<dbReference type="GO" id="GO:0004798">
    <property type="term" value="F:dTMP kinase activity"/>
    <property type="evidence" value="ECO:0007669"/>
    <property type="project" value="UniProtKB-EC"/>
</dbReference>
<evidence type="ECO:0000256" key="1">
    <source>
        <dbReference type="ARBA" id="ARBA00009776"/>
    </source>
</evidence>
<dbReference type="PROSITE" id="PS01331">
    <property type="entry name" value="THYMIDYLATE_KINASE"/>
    <property type="match status" value="1"/>
</dbReference>
<dbReference type="InterPro" id="IPR039430">
    <property type="entry name" value="Thymidylate_kin-like_dom"/>
</dbReference>
<dbReference type="SUPFAM" id="SSF52540">
    <property type="entry name" value="P-loop containing nucleoside triphosphate hydrolases"/>
    <property type="match status" value="1"/>
</dbReference>
<dbReference type="GO" id="GO:0006233">
    <property type="term" value="P:dTDP biosynthetic process"/>
    <property type="evidence" value="ECO:0007669"/>
    <property type="project" value="InterPro"/>
</dbReference>
<keyword evidence="4" id="KW-0545">Nucleotide biosynthesis</keyword>
<name>X0ZBS1_9ZZZZ</name>
<comment type="similarity">
    <text evidence="1">Belongs to the thymidylate kinase family.</text>
</comment>
<dbReference type="Gene3D" id="3.40.50.300">
    <property type="entry name" value="P-loop containing nucleotide triphosphate hydrolases"/>
    <property type="match status" value="1"/>
</dbReference>
<evidence type="ECO:0000256" key="7">
    <source>
        <dbReference type="ARBA" id="ARBA00022840"/>
    </source>
</evidence>
<dbReference type="InterPro" id="IPR027417">
    <property type="entry name" value="P-loop_NTPase"/>
</dbReference>
<feature type="domain" description="Thymidylate kinase-like" evidence="9">
    <location>
        <begin position="10"/>
        <end position="187"/>
    </location>
</feature>
<comment type="catalytic activity">
    <reaction evidence="8">
        <text>dTMP + ATP = dTDP + ADP</text>
        <dbReference type="Rhea" id="RHEA:13517"/>
        <dbReference type="ChEBI" id="CHEBI:30616"/>
        <dbReference type="ChEBI" id="CHEBI:58369"/>
        <dbReference type="ChEBI" id="CHEBI:63528"/>
        <dbReference type="ChEBI" id="CHEBI:456216"/>
        <dbReference type="EC" id="2.7.4.9"/>
    </reaction>
</comment>
<dbReference type="Pfam" id="PF02223">
    <property type="entry name" value="Thymidylate_kin"/>
    <property type="match status" value="1"/>
</dbReference>
<dbReference type="AlphaFoldDB" id="X0ZBS1"/>
<accession>X0ZBS1</accession>
<dbReference type="GO" id="GO:0005524">
    <property type="term" value="F:ATP binding"/>
    <property type="evidence" value="ECO:0007669"/>
    <property type="project" value="UniProtKB-KW"/>
</dbReference>
<dbReference type="InterPro" id="IPR018094">
    <property type="entry name" value="Thymidylate_kinase"/>
</dbReference>
<dbReference type="PANTHER" id="PTHR10344:SF4">
    <property type="entry name" value="UMP-CMP KINASE 2, MITOCHONDRIAL"/>
    <property type="match status" value="1"/>
</dbReference>
<evidence type="ECO:0000259" key="9">
    <source>
        <dbReference type="Pfam" id="PF02223"/>
    </source>
</evidence>
<dbReference type="HAMAP" id="MF_00165">
    <property type="entry name" value="Thymidylate_kinase"/>
    <property type="match status" value="1"/>
</dbReference>
<evidence type="ECO:0000256" key="6">
    <source>
        <dbReference type="ARBA" id="ARBA00022777"/>
    </source>
</evidence>
<dbReference type="EMBL" id="BART01007974">
    <property type="protein sequence ID" value="GAG66654.1"/>
    <property type="molecule type" value="Genomic_DNA"/>
</dbReference>
<dbReference type="GO" id="GO:0005737">
    <property type="term" value="C:cytoplasm"/>
    <property type="evidence" value="ECO:0007669"/>
    <property type="project" value="TreeGrafter"/>
</dbReference>
<keyword evidence="7" id="KW-0067">ATP-binding</keyword>
<dbReference type="NCBIfam" id="TIGR00041">
    <property type="entry name" value="DTMP_kinase"/>
    <property type="match status" value="1"/>
</dbReference>
<dbReference type="GO" id="GO:0006227">
    <property type="term" value="P:dUDP biosynthetic process"/>
    <property type="evidence" value="ECO:0007669"/>
    <property type="project" value="TreeGrafter"/>
</dbReference>
<keyword evidence="6" id="KW-0418">Kinase</keyword>
<proteinExistence type="inferred from homology"/>